<evidence type="ECO:0000256" key="1">
    <source>
        <dbReference type="ARBA" id="ARBA00006328"/>
    </source>
</evidence>
<evidence type="ECO:0000256" key="2">
    <source>
        <dbReference type="ARBA" id="ARBA00022857"/>
    </source>
</evidence>
<dbReference type="Gene3D" id="3.90.25.10">
    <property type="entry name" value="UDP-galactose 4-epimerase, domain 1"/>
    <property type="match status" value="1"/>
</dbReference>
<dbReference type="Pfam" id="PF05368">
    <property type="entry name" value="NmrA"/>
    <property type="match status" value="1"/>
</dbReference>
<dbReference type="PANTHER" id="PTHR42748:SF7">
    <property type="entry name" value="NMRA LIKE REDOX SENSOR 1-RELATED"/>
    <property type="match status" value="1"/>
</dbReference>
<reference evidence="4 5" key="1">
    <citation type="journal article" date="2019" name="Genome Biol. Evol.">
        <title>Day and night: Metabolic profiles and evolutionary relationships of six axenic non-marine cyanobacteria.</title>
        <authorList>
            <person name="Will S.E."/>
            <person name="Henke P."/>
            <person name="Boedeker C."/>
            <person name="Huang S."/>
            <person name="Brinkmann H."/>
            <person name="Rohde M."/>
            <person name="Jarek M."/>
            <person name="Friedl T."/>
            <person name="Seufert S."/>
            <person name="Schumacher M."/>
            <person name="Overmann J."/>
            <person name="Neumann-Schaal M."/>
            <person name="Petersen J."/>
        </authorList>
    </citation>
    <scope>NUCLEOTIDE SEQUENCE [LARGE SCALE GENOMIC DNA]</scope>
    <source>
        <strain evidence="4 5">SAG 39.79</strain>
    </source>
</reference>
<organism evidence="4 5">
    <name type="scientific">Chroococcidiopsis cubana SAG 39.79</name>
    <dbReference type="NCBI Taxonomy" id="388085"/>
    <lineage>
        <taxon>Bacteria</taxon>
        <taxon>Bacillati</taxon>
        <taxon>Cyanobacteriota</taxon>
        <taxon>Cyanophyceae</taxon>
        <taxon>Chroococcidiopsidales</taxon>
        <taxon>Chroococcidiopsidaceae</taxon>
        <taxon>Chroococcidiopsis</taxon>
    </lineage>
</organism>
<evidence type="ECO:0000313" key="5">
    <source>
        <dbReference type="Proteomes" id="UP000282574"/>
    </source>
</evidence>
<keyword evidence="2" id="KW-0521">NADP</keyword>
<accession>A0AB37UDH2</accession>
<dbReference type="AlphaFoldDB" id="A0AB37UDH2"/>
<dbReference type="InterPro" id="IPR051164">
    <property type="entry name" value="NmrA-like_oxidored"/>
</dbReference>
<dbReference type="CDD" id="cd05251">
    <property type="entry name" value="NmrA_like_SDR_a"/>
    <property type="match status" value="1"/>
</dbReference>
<comment type="caution">
    <text evidence="4">The sequence shown here is derived from an EMBL/GenBank/DDBJ whole genome shotgun (WGS) entry which is preliminary data.</text>
</comment>
<dbReference type="InterPro" id="IPR008030">
    <property type="entry name" value="NmrA-like"/>
</dbReference>
<name>A0AB37UDH2_9CYAN</name>
<dbReference type="Proteomes" id="UP000282574">
    <property type="component" value="Unassembled WGS sequence"/>
</dbReference>
<dbReference type="Gene3D" id="3.40.50.720">
    <property type="entry name" value="NAD(P)-binding Rossmann-like Domain"/>
    <property type="match status" value="1"/>
</dbReference>
<proteinExistence type="inferred from homology"/>
<dbReference type="PANTHER" id="PTHR42748">
    <property type="entry name" value="NITROGEN METABOLITE REPRESSION PROTEIN NMRA FAMILY MEMBER"/>
    <property type="match status" value="1"/>
</dbReference>
<evidence type="ECO:0000313" key="4">
    <source>
        <dbReference type="EMBL" id="RUT07402.1"/>
    </source>
</evidence>
<comment type="similarity">
    <text evidence="1">Belongs to the NmrA-type oxidoreductase family.</text>
</comment>
<dbReference type="InterPro" id="IPR036291">
    <property type="entry name" value="NAD(P)-bd_dom_sf"/>
</dbReference>
<dbReference type="EMBL" id="RSCK01000062">
    <property type="protein sequence ID" value="RUT07402.1"/>
    <property type="molecule type" value="Genomic_DNA"/>
</dbReference>
<sequence>MVSQAQDKQSRGKEIMNQSKSILVVGATGALGRAVIEHLLIDRQNSWHIRGFTRNPNSERARQLATLSDRIELIEGDNNDIASITRAVQGVEAIFCHTDFWATYNHELTFNPWYPGQSPWEGYQRAEETERNQGLNFLKVAKAEGVKHFVYSSLEACRELSAERIPCPHFDSKASVERYIDQMRSSGDEWYAQSTTVLVALPYFENFFLVEDYGSKPEPGADNQYWATPGLGLVNTCLSQSHNGSNRLVFCFPIADTPWPMIALDDIGVFAAHVFAHREQWGGRTLKIGSEALRTSEMAEIFTKVTGIPSVLESSSIDEYRALPMPEAEDIAAMFEFAQSFGMPRDYEFLRKLHPGLLTFENWLRKTNWHGESRV</sequence>
<protein>
    <recommendedName>
        <fullName evidence="3">NmrA-like domain-containing protein</fullName>
    </recommendedName>
</protein>
<keyword evidence="5" id="KW-1185">Reference proteome</keyword>
<evidence type="ECO:0000259" key="3">
    <source>
        <dbReference type="Pfam" id="PF05368"/>
    </source>
</evidence>
<gene>
    <name evidence="4" type="ORF">DSM107010_50810</name>
</gene>
<dbReference type="SUPFAM" id="SSF51735">
    <property type="entry name" value="NAD(P)-binding Rossmann-fold domains"/>
    <property type="match status" value="1"/>
</dbReference>
<feature type="domain" description="NmrA-like" evidence="3">
    <location>
        <begin position="19"/>
        <end position="345"/>
    </location>
</feature>